<evidence type="ECO:0000313" key="2">
    <source>
        <dbReference type="EMBL" id="OQM75701.1"/>
    </source>
</evidence>
<organism evidence="2 3">
    <name type="scientific">Manganibacter manganicus</name>
    <dbReference type="NCBI Taxonomy" id="1873176"/>
    <lineage>
        <taxon>Bacteria</taxon>
        <taxon>Pseudomonadati</taxon>
        <taxon>Pseudomonadota</taxon>
        <taxon>Alphaproteobacteria</taxon>
        <taxon>Hyphomicrobiales</taxon>
        <taxon>Phyllobacteriaceae</taxon>
        <taxon>Manganibacter</taxon>
    </lineage>
</organism>
<evidence type="ECO:0000256" key="1">
    <source>
        <dbReference type="SAM" id="Phobius"/>
    </source>
</evidence>
<comment type="caution">
    <text evidence="2">The sequence shown here is derived from an EMBL/GenBank/DDBJ whole genome shotgun (WGS) entry which is preliminary data.</text>
</comment>
<feature type="transmembrane region" description="Helical" evidence="1">
    <location>
        <begin position="12"/>
        <end position="30"/>
    </location>
</feature>
<keyword evidence="1" id="KW-1133">Transmembrane helix</keyword>
<sequence length="111" mass="11554">MVFGANAPVRKIGSVIVIVFPITVAGFALAPPKVLFLSGIAASYGAANGIITIVRGFMVPEMLSRDAYGALVAPMNVTLAVAPLTRPGYGLQQAVTMPYWSPSALALRFCA</sequence>
<gene>
    <name evidence="2" type="ORF">BFN67_17180</name>
</gene>
<evidence type="ECO:0000313" key="3">
    <source>
        <dbReference type="Proteomes" id="UP000191905"/>
    </source>
</evidence>
<keyword evidence="1" id="KW-0812">Transmembrane</keyword>
<dbReference type="Proteomes" id="UP000191905">
    <property type="component" value="Unassembled WGS sequence"/>
</dbReference>
<name>A0A1V8RR57_9HYPH</name>
<proteinExistence type="predicted"/>
<dbReference type="EMBL" id="MDET01000013">
    <property type="protein sequence ID" value="OQM75701.1"/>
    <property type="molecule type" value="Genomic_DNA"/>
</dbReference>
<keyword evidence="3" id="KW-1185">Reference proteome</keyword>
<dbReference type="AlphaFoldDB" id="A0A1V8RR57"/>
<accession>A0A1V8RR57</accession>
<feature type="transmembrane region" description="Helical" evidence="1">
    <location>
        <begin position="36"/>
        <end position="58"/>
    </location>
</feature>
<reference evidence="2 3" key="1">
    <citation type="journal article" date="2016" name="Int. J. Syst. Evol. Microbiol.">
        <title>Pseudaminobacter manganicus sp. nov., isolated from sludge of a manganese mine.</title>
        <authorList>
            <person name="Li J."/>
            <person name="Huang J."/>
            <person name="Liao S."/>
            <person name="Wang G."/>
        </authorList>
    </citation>
    <scope>NUCLEOTIDE SEQUENCE [LARGE SCALE GENOMIC DNA]</scope>
    <source>
        <strain evidence="2 3">JH-7</strain>
    </source>
</reference>
<protein>
    <submittedName>
        <fullName evidence="2">Uncharacterized protein</fullName>
    </submittedName>
</protein>
<keyword evidence="1" id="KW-0472">Membrane</keyword>